<dbReference type="PANTHER" id="PTHR12271:SF66">
    <property type="entry name" value="TERMINAL URIDYLYLTRANSFERASE TAILOR"/>
    <property type="match status" value="1"/>
</dbReference>
<keyword evidence="3" id="KW-0460">Magnesium</keyword>
<dbReference type="AlphaFoldDB" id="A0A820Q774"/>
<reference evidence="5" key="1">
    <citation type="submission" date="2021-02" db="EMBL/GenBank/DDBJ databases">
        <authorList>
            <person name="Nowell W R."/>
        </authorList>
    </citation>
    <scope>NUCLEOTIDE SEQUENCE</scope>
</reference>
<gene>
    <name evidence="5" type="ORF">OXD698_LOCUS52419</name>
</gene>
<dbReference type="InterPro" id="IPR002058">
    <property type="entry name" value="PAP_assoc"/>
</dbReference>
<dbReference type="GO" id="GO:0050265">
    <property type="term" value="F:RNA uridylyltransferase activity"/>
    <property type="evidence" value="ECO:0007669"/>
    <property type="project" value="TreeGrafter"/>
</dbReference>
<dbReference type="Gene3D" id="1.10.1410.10">
    <property type="match status" value="1"/>
</dbReference>
<evidence type="ECO:0000256" key="3">
    <source>
        <dbReference type="ARBA" id="ARBA00022842"/>
    </source>
</evidence>
<dbReference type="SUPFAM" id="SSF81631">
    <property type="entry name" value="PAP/OAS1 substrate-binding domain"/>
    <property type="match status" value="1"/>
</dbReference>
<dbReference type="GO" id="GO:0031123">
    <property type="term" value="P:RNA 3'-end processing"/>
    <property type="evidence" value="ECO:0007669"/>
    <property type="project" value="TreeGrafter"/>
</dbReference>
<evidence type="ECO:0000259" key="4">
    <source>
        <dbReference type="Pfam" id="PF03828"/>
    </source>
</evidence>
<evidence type="ECO:0000256" key="2">
    <source>
        <dbReference type="ARBA" id="ARBA00022723"/>
    </source>
</evidence>
<feature type="non-terminal residue" evidence="5">
    <location>
        <position position="1"/>
    </location>
</feature>
<feature type="domain" description="PAP-associated" evidence="4">
    <location>
        <begin position="10"/>
        <end position="61"/>
    </location>
</feature>
<dbReference type="EMBL" id="CAJOAZ010028418">
    <property type="protein sequence ID" value="CAF4417344.1"/>
    <property type="molecule type" value="Genomic_DNA"/>
</dbReference>
<dbReference type="Proteomes" id="UP000663844">
    <property type="component" value="Unassembled WGS sequence"/>
</dbReference>
<accession>A0A820Q774</accession>
<evidence type="ECO:0000313" key="6">
    <source>
        <dbReference type="Proteomes" id="UP000663844"/>
    </source>
</evidence>
<dbReference type="GO" id="GO:0046872">
    <property type="term" value="F:metal ion binding"/>
    <property type="evidence" value="ECO:0007669"/>
    <property type="project" value="UniProtKB-KW"/>
</dbReference>
<dbReference type="PANTHER" id="PTHR12271">
    <property type="entry name" value="POLY A POLYMERASE CID PAP -RELATED"/>
    <property type="match status" value="1"/>
</dbReference>
<proteinExistence type="predicted"/>
<keyword evidence="1" id="KW-0808">Transferase</keyword>
<evidence type="ECO:0000313" key="5">
    <source>
        <dbReference type="EMBL" id="CAF4417344.1"/>
    </source>
</evidence>
<evidence type="ECO:0000256" key="1">
    <source>
        <dbReference type="ARBA" id="ARBA00022679"/>
    </source>
</evidence>
<keyword evidence="2" id="KW-0479">Metal-binding</keyword>
<comment type="caution">
    <text evidence="5">The sequence shown here is derived from an EMBL/GenBank/DDBJ whole genome shotgun (WGS) entry which is preliminary data.</text>
</comment>
<organism evidence="5 6">
    <name type="scientific">Adineta steineri</name>
    <dbReference type="NCBI Taxonomy" id="433720"/>
    <lineage>
        <taxon>Eukaryota</taxon>
        <taxon>Metazoa</taxon>
        <taxon>Spiralia</taxon>
        <taxon>Gnathifera</taxon>
        <taxon>Rotifera</taxon>
        <taxon>Eurotatoria</taxon>
        <taxon>Bdelloidea</taxon>
        <taxon>Adinetida</taxon>
        <taxon>Adinetidae</taxon>
        <taxon>Adineta</taxon>
    </lineage>
</organism>
<sequence>MKNNNKLSSGALWIEFLRFYTEQFNYEEHIVTIRQIEPLLKHEKGWFRQTIAIEDPFELSHNLAGGLSPRNWTIIRRVFIRARQQFGIQLENIDISKPDMSAIENTL</sequence>
<protein>
    <recommendedName>
        <fullName evidence="4">PAP-associated domain-containing protein</fullName>
    </recommendedName>
</protein>
<dbReference type="Pfam" id="PF03828">
    <property type="entry name" value="PAP_assoc"/>
    <property type="match status" value="1"/>
</dbReference>
<name>A0A820Q774_9BILA</name>